<feature type="domain" description="Peripheral subunit-binding (PSBD)" evidence="14">
    <location>
        <begin position="217"/>
        <end position="254"/>
    </location>
</feature>
<dbReference type="GO" id="GO:0033512">
    <property type="term" value="P:L-lysine catabolic process to acetyl-CoA via saccharopine"/>
    <property type="evidence" value="ECO:0007669"/>
    <property type="project" value="UniProtKB-UniPathway"/>
</dbReference>
<evidence type="ECO:0000259" key="14">
    <source>
        <dbReference type="PROSITE" id="PS51826"/>
    </source>
</evidence>
<evidence type="ECO:0000256" key="3">
    <source>
        <dbReference type="ARBA" id="ARBA00005145"/>
    </source>
</evidence>
<comment type="similarity">
    <text evidence="4">Belongs to the 2-oxoacid dehydrogenase family.</text>
</comment>
<dbReference type="SUPFAM" id="SSF52777">
    <property type="entry name" value="CoA-dependent acyltransferases"/>
    <property type="match status" value="1"/>
</dbReference>
<dbReference type="EMBL" id="FZON01000034">
    <property type="protein sequence ID" value="SNS81198.1"/>
    <property type="molecule type" value="Genomic_DNA"/>
</dbReference>
<dbReference type="PROSITE" id="PS50968">
    <property type="entry name" value="BIOTINYL_LIPOYL"/>
    <property type="match status" value="2"/>
</dbReference>
<dbReference type="InterPro" id="IPR011053">
    <property type="entry name" value="Single_hybrid_motif"/>
</dbReference>
<accession>A0A239HJG5</accession>
<dbReference type="AlphaFoldDB" id="A0A239HJG5"/>
<protein>
    <recommendedName>
        <fullName evidence="11">Dihydrolipoyllysine-residue succinyltransferase</fullName>
        <ecNumber evidence="11">2.3.1.61</ecNumber>
    </recommendedName>
</protein>
<keyword evidence="6" id="KW-0816">Tricarboxylic acid cycle</keyword>
<evidence type="ECO:0000256" key="8">
    <source>
        <dbReference type="ARBA" id="ARBA00022823"/>
    </source>
</evidence>
<evidence type="ECO:0000256" key="9">
    <source>
        <dbReference type="ARBA" id="ARBA00023315"/>
    </source>
</evidence>
<dbReference type="Proteomes" id="UP000198440">
    <property type="component" value="Unassembled WGS sequence"/>
</dbReference>
<name>A0A239HJG5_9RHOB</name>
<evidence type="ECO:0000256" key="7">
    <source>
        <dbReference type="ARBA" id="ARBA00022679"/>
    </source>
</evidence>
<dbReference type="GO" id="GO:0004149">
    <property type="term" value="F:dihydrolipoyllysine-residue succinyltransferase activity"/>
    <property type="evidence" value="ECO:0007669"/>
    <property type="project" value="UniProtKB-UniRule"/>
</dbReference>
<keyword evidence="7" id="KW-0808">Transferase</keyword>
<dbReference type="PROSITE" id="PS51826">
    <property type="entry name" value="PSBD"/>
    <property type="match status" value="1"/>
</dbReference>
<dbReference type="Pfam" id="PF00198">
    <property type="entry name" value="2-oxoacid_dh"/>
    <property type="match status" value="1"/>
</dbReference>
<dbReference type="Gene3D" id="3.30.559.10">
    <property type="entry name" value="Chloramphenicol acetyltransferase-like domain"/>
    <property type="match status" value="1"/>
</dbReference>
<dbReference type="UniPathway" id="UPA00868">
    <property type="reaction ID" value="UER00840"/>
</dbReference>
<dbReference type="InterPro" id="IPR004167">
    <property type="entry name" value="PSBD"/>
</dbReference>
<dbReference type="InterPro" id="IPR001078">
    <property type="entry name" value="2-oxoacid_DH_actylTfrase"/>
</dbReference>
<dbReference type="Gene3D" id="4.10.320.10">
    <property type="entry name" value="E3-binding domain"/>
    <property type="match status" value="1"/>
</dbReference>
<dbReference type="PANTHER" id="PTHR43416:SF5">
    <property type="entry name" value="DIHYDROLIPOYLLYSINE-RESIDUE SUCCINYLTRANSFERASE COMPONENT OF 2-OXOGLUTARATE DEHYDROGENASE COMPLEX, MITOCHONDRIAL"/>
    <property type="match status" value="1"/>
</dbReference>
<evidence type="ECO:0000256" key="2">
    <source>
        <dbReference type="ARBA" id="ARBA00004052"/>
    </source>
</evidence>
<feature type="region of interest" description="Disordered" evidence="12">
    <location>
        <begin position="192"/>
        <end position="245"/>
    </location>
</feature>
<dbReference type="GO" id="GO:0005829">
    <property type="term" value="C:cytosol"/>
    <property type="evidence" value="ECO:0007669"/>
    <property type="project" value="TreeGrafter"/>
</dbReference>
<evidence type="ECO:0000256" key="12">
    <source>
        <dbReference type="SAM" id="MobiDB-lite"/>
    </source>
</evidence>
<dbReference type="InterPro" id="IPR050537">
    <property type="entry name" value="2-oxoacid_dehydrogenase"/>
</dbReference>
<keyword evidence="8" id="KW-0450">Lipoyl</keyword>
<evidence type="ECO:0000259" key="13">
    <source>
        <dbReference type="PROSITE" id="PS50968"/>
    </source>
</evidence>
<dbReference type="InterPro" id="IPR036625">
    <property type="entry name" value="E3-bd_dom_sf"/>
</dbReference>
<evidence type="ECO:0000256" key="5">
    <source>
        <dbReference type="ARBA" id="ARBA00011666"/>
    </source>
</evidence>
<evidence type="ECO:0000256" key="1">
    <source>
        <dbReference type="ARBA" id="ARBA00001938"/>
    </source>
</evidence>
<dbReference type="GO" id="GO:0006099">
    <property type="term" value="P:tricarboxylic acid cycle"/>
    <property type="evidence" value="ECO:0007669"/>
    <property type="project" value="UniProtKB-UniRule"/>
</dbReference>
<evidence type="ECO:0000256" key="6">
    <source>
        <dbReference type="ARBA" id="ARBA00022532"/>
    </source>
</evidence>
<reference evidence="15 16" key="1">
    <citation type="submission" date="2017-06" db="EMBL/GenBank/DDBJ databases">
        <authorList>
            <person name="Kim H.J."/>
            <person name="Triplett B.A."/>
        </authorList>
    </citation>
    <scope>NUCLEOTIDE SEQUENCE [LARGE SCALE GENOMIC DNA]</scope>
    <source>
        <strain evidence="15 16">DSM 11445</strain>
    </source>
</reference>
<dbReference type="NCBIfam" id="TIGR01347">
    <property type="entry name" value="sucB"/>
    <property type="match status" value="1"/>
</dbReference>
<evidence type="ECO:0000256" key="4">
    <source>
        <dbReference type="ARBA" id="ARBA00007317"/>
    </source>
</evidence>
<comment type="pathway">
    <text evidence="3">Amino-acid degradation; L-lysine degradation via saccharopine pathway; glutaryl-CoA from L-lysine: step 6/6.</text>
</comment>
<feature type="region of interest" description="Disordered" evidence="12">
    <location>
        <begin position="259"/>
        <end position="283"/>
    </location>
</feature>
<organism evidence="15 16">
    <name type="scientific">Antarctobacter heliothermus</name>
    <dbReference type="NCBI Taxonomy" id="74033"/>
    <lineage>
        <taxon>Bacteria</taxon>
        <taxon>Pseudomonadati</taxon>
        <taxon>Pseudomonadota</taxon>
        <taxon>Alphaproteobacteria</taxon>
        <taxon>Rhodobacterales</taxon>
        <taxon>Roseobacteraceae</taxon>
        <taxon>Antarctobacter</taxon>
    </lineage>
</organism>
<dbReference type="Pfam" id="PF00364">
    <property type="entry name" value="Biotin_lipoyl"/>
    <property type="match status" value="2"/>
</dbReference>
<feature type="domain" description="Lipoyl-binding" evidence="13">
    <location>
        <begin position="1"/>
        <end position="76"/>
    </location>
</feature>
<dbReference type="NCBIfam" id="NF004309">
    <property type="entry name" value="PRK05704.1"/>
    <property type="match status" value="1"/>
</dbReference>
<keyword evidence="9" id="KW-0012">Acyltransferase</keyword>
<dbReference type="Gene3D" id="2.40.50.100">
    <property type="match status" value="2"/>
</dbReference>
<comment type="cofactor">
    <cofactor evidence="1">
        <name>(R)-lipoate</name>
        <dbReference type="ChEBI" id="CHEBI:83088"/>
    </cofactor>
</comment>
<dbReference type="SUPFAM" id="SSF47005">
    <property type="entry name" value="Peripheral subunit-binding domain of 2-oxo acid dehydrogenase complex"/>
    <property type="match status" value="1"/>
</dbReference>
<comment type="subunit">
    <text evidence="5">Forms a 24-polypeptide structural core with octahedral symmetry. Part of the 2-oxoglutarate dehydrogenase (OGDH) complex composed of E1 (2-oxoglutarate dehydrogenase), E2 (dihydrolipoamide succinyltransferase) and E3 (dihydrolipoamide dehydrogenase); the complex contains multiple copies of the three enzymatic components (E1, E2 and E3).</text>
</comment>
<evidence type="ECO:0000256" key="11">
    <source>
        <dbReference type="NCBIfam" id="TIGR01347"/>
    </source>
</evidence>
<comment type="catalytic activity">
    <reaction evidence="10">
        <text>N(6)-[(R)-dihydrolipoyl]-L-lysyl-[protein] + succinyl-CoA = N(6)-[(R)-S(8)-succinyldihydrolipoyl]-L-lysyl-[protein] + CoA</text>
        <dbReference type="Rhea" id="RHEA:15213"/>
        <dbReference type="Rhea" id="RHEA-COMP:10475"/>
        <dbReference type="Rhea" id="RHEA-COMP:20092"/>
        <dbReference type="ChEBI" id="CHEBI:57287"/>
        <dbReference type="ChEBI" id="CHEBI:57292"/>
        <dbReference type="ChEBI" id="CHEBI:83100"/>
        <dbReference type="ChEBI" id="CHEBI:83120"/>
        <dbReference type="EC" id="2.3.1.61"/>
    </reaction>
</comment>
<dbReference type="PANTHER" id="PTHR43416">
    <property type="entry name" value="DIHYDROLIPOYLLYSINE-RESIDUE SUCCINYLTRANSFERASE COMPONENT OF 2-OXOGLUTARATE DEHYDROGENASE COMPLEX, MITOCHONDRIAL-RELATED"/>
    <property type="match status" value="1"/>
</dbReference>
<dbReference type="GO" id="GO:0045252">
    <property type="term" value="C:oxoglutarate dehydrogenase complex"/>
    <property type="evidence" value="ECO:0007669"/>
    <property type="project" value="UniProtKB-UniRule"/>
</dbReference>
<dbReference type="FunFam" id="3.30.559.10:FF:000007">
    <property type="entry name" value="Dihydrolipoamide acetyltransferase component of pyruvate dehydrogenase complex"/>
    <property type="match status" value="1"/>
</dbReference>
<evidence type="ECO:0000313" key="16">
    <source>
        <dbReference type="Proteomes" id="UP000198440"/>
    </source>
</evidence>
<feature type="domain" description="Lipoyl-binding" evidence="13">
    <location>
        <begin position="108"/>
        <end position="183"/>
    </location>
</feature>
<sequence length="511" mass="53392">MTEVRVPTLGESVTEATVATWFKKPGDAVAVDEMLCELETDKVTVEVPSPIAGTLSDIVAAEGETVGVDALLANISEGDSGSDAAPKPKAKDASADAPKADADAGGASVDVMVPTLGESVTEATVSTWFKKVGDQVAQDEMLCELETDKVSVEVPAPAAGTLTEIIANEGDTVQADAKLAVLSSGGGAAQAAKSEAAGGTQYHTPAAGNGGPGKDIKDGPAAEKAMAKAGVQRDAVTGTGRDGRATKSDVAAAVAAASAAPKSAAPASAPRAPVPADDAAREERVKMTRLRQTIARRLKDAQNAAAILTTYNEVDMTETMALRKEYKDLFEKKHGARLGFMSFFTKACCHALKEVPEVNAEIDGTDIVYKNFVHMGIAAGTPQGLVVPVIRDADKMSFAEIEKAIAEKGKRARDGKLSMAEMQGGTFTISNGGVYGSLMSSPILNPPQSGILGMHKIQDRPMVINGEIKIRPMMYLALSYDHRIVDGKGAVTFLVRVKEALEDPRRLLMDL</sequence>
<comment type="function">
    <text evidence="2">E2 component of the 2-oxoglutarate dehydrogenase (OGDH) complex which catalyzes the second step in the conversion of 2-oxoglutarate to succinyl-CoA and CO(2).</text>
</comment>
<dbReference type="CDD" id="cd06849">
    <property type="entry name" value="lipoyl_domain"/>
    <property type="match status" value="2"/>
</dbReference>
<dbReference type="EC" id="2.3.1.61" evidence="11"/>
<dbReference type="InterPro" id="IPR000089">
    <property type="entry name" value="Biotin_lipoyl"/>
</dbReference>
<evidence type="ECO:0000313" key="15">
    <source>
        <dbReference type="EMBL" id="SNS81198.1"/>
    </source>
</evidence>
<gene>
    <name evidence="15" type="ORF">SAMN04488078_103428</name>
</gene>
<proteinExistence type="inferred from homology"/>
<feature type="compositionally biased region" description="Low complexity" evidence="12">
    <location>
        <begin position="259"/>
        <end position="277"/>
    </location>
</feature>
<dbReference type="SUPFAM" id="SSF51230">
    <property type="entry name" value="Single hybrid motif"/>
    <property type="match status" value="2"/>
</dbReference>
<dbReference type="InterPro" id="IPR023213">
    <property type="entry name" value="CAT-like_dom_sf"/>
</dbReference>
<feature type="region of interest" description="Disordered" evidence="12">
    <location>
        <begin position="77"/>
        <end position="105"/>
    </location>
</feature>
<feature type="compositionally biased region" description="Basic and acidic residues" evidence="12">
    <location>
        <begin position="89"/>
        <end position="102"/>
    </location>
</feature>
<dbReference type="InterPro" id="IPR006255">
    <property type="entry name" value="SucB"/>
</dbReference>
<evidence type="ECO:0000256" key="10">
    <source>
        <dbReference type="ARBA" id="ARBA00052761"/>
    </source>
</evidence>